<dbReference type="InterPro" id="IPR009492">
    <property type="entry name" value="TniQ"/>
</dbReference>
<gene>
    <name evidence="2" type="ORF">EU555_02475</name>
</gene>
<evidence type="ECO:0000259" key="1">
    <source>
        <dbReference type="Pfam" id="PF06527"/>
    </source>
</evidence>
<organism evidence="2 3">
    <name type="scientific">Methylobacterium nonmethylotrophicum</name>
    <dbReference type="NCBI Taxonomy" id="1141884"/>
    <lineage>
        <taxon>Bacteria</taxon>
        <taxon>Pseudomonadati</taxon>
        <taxon>Pseudomonadota</taxon>
        <taxon>Alphaproteobacteria</taxon>
        <taxon>Hyphomicrobiales</taxon>
        <taxon>Methylobacteriaceae</taxon>
        <taxon>Methylobacterium</taxon>
    </lineage>
</organism>
<evidence type="ECO:0000313" key="2">
    <source>
        <dbReference type="EMBL" id="TGE02646.1"/>
    </source>
</evidence>
<dbReference type="OrthoDB" id="7595282at2"/>
<sequence>MGYAARLAALNGVGLRTLLKDMSIDLDGLGRGDGRALDALAELRRLDRQGRLALGRHTPTHDVGDKAATVGTERFPPGSVLASATRICPHCVAEDLAMFEGPARARPWSRLEWVLDPVRVCRRHGSVLLHVEADATLRAGHDFSGTLARQVLPVLDRLRIEAVPSSGTAFPTWFVARLDGTRDAGNWLDDAPLPAASAFCEALGISVLHGPGTHPSSLGMADLAQATEQGYRIASQGPGDVEAALDDIVGRHRPGKRGSVGHEKVYGRVHVVLRTSLKDAGFEKFRHALREHAFARLPISPGTPFLGVRLGERRVHTQRSAAFSSGRSDAGLLRLVGAEPQAGGRRLRIAVADFAAIVATVDDHLTAKDVAARTGFSVKQVGHLEEAGLLPVLPEADRNAGSKRRFLRPDVDAFMARLFRDAVPVANPAEPRMAVERIARTIRVGIVEILRLVLDGRLAWVGRNTTGERCDDLIIDRDEVLGVIQGEGSGDDVTEREVVAMLGGVDPRNLWRLAKAGLLEWSPRYRPRDPRSVRAFTRASVEAFAAEYATLKEIADRMGLAPHQAMRRLDEAGIGDAARYDQVHMKLYRRRDLPADAA</sequence>
<dbReference type="AlphaFoldDB" id="A0A4Z0NYS5"/>
<feature type="domain" description="TniQ" evidence="1">
    <location>
        <begin position="2"/>
        <end position="128"/>
    </location>
</feature>
<comment type="caution">
    <text evidence="2">The sequence shown here is derived from an EMBL/GenBank/DDBJ whole genome shotgun (WGS) entry which is preliminary data.</text>
</comment>
<proteinExistence type="predicted"/>
<dbReference type="Pfam" id="PF06527">
    <property type="entry name" value="TniQ"/>
    <property type="match status" value="1"/>
</dbReference>
<evidence type="ECO:0000313" key="3">
    <source>
        <dbReference type="Proteomes" id="UP000297535"/>
    </source>
</evidence>
<protein>
    <recommendedName>
        <fullName evidence="1">TniQ domain-containing protein</fullName>
    </recommendedName>
</protein>
<keyword evidence="3" id="KW-1185">Reference proteome</keyword>
<dbReference type="Proteomes" id="UP000297535">
    <property type="component" value="Unassembled WGS sequence"/>
</dbReference>
<dbReference type="EMBL" id="SRLB01000001">
    <property type="protein sequence ID" value="TGE02646.1"/>
    <property type="molecule type" value="Genomic_DNA"/>
</dbReference>
<reference evidence="2 3" key="1">
    <citation type="submission" date="2019-04" db="EMBL/GenBank/DDBJ databases">
        <authorList>
            <person name="Feng G."/>
            <person name="Zhu H."/>
        </authorList>
    </citation>
    <scope>NUCLEOTIDE SEQUENCE [LARGE SCALE GENOMIC DNA]</scope>
    <source>
        <strain evidence="2 3">6HR-1</strain>
    </source>
</reference>
<name>A0A4Z0NYS5_9HYPH</name>
<accession>A0A4Z0NYS5</accession>